<gene>
    <name evidence="1" type="ORF">FRX48_06918</name>
</gene>
<reference evidence="1 2" key="1">
    <citation type="submission" date="2019-09" db="EMBL/GenBank/DDBJ databases">
        <title>The hologenome of the rock-dwelling lichen Lasallia pustulata.</title>
        <authorList>
            <person name="Greshake Tzovaras B."/>
            <person name="Segers F."/>
            <person name="Bicker A."/>
            <person name="Dal Grande F."/>
            <person name="Otte J."/>
            <person name="Hankeln T."/>
            <person name="Schmitt I."/>
            <person name="Ebersberger I."/>
        </authorList>
    </citation>
    <scope>NUCLEOTIDE SEQUENCE [LARGE SCALE GENOMIC DNA]</scope>
    <source>
        <strain evidence="1">A1-1</strain>
    </source>
</reference>
<protein>
    <submittedName>
        <fullName evidence="1">Uncharacterized protein</fullName>
    </submittedName>
</protein>
<comment type="caution">
    <text evidence="1">The sequence shown here is derived from an EMBL/GenBank/DDBJ whole genome shotgun (WGS) entry which is preliminary data.</text>
</comment>
<dbReference type="Proteomes" id="UP000324767">
    <property type="component" value="Unassembled WGS sequence"/>
</dbReference>
<organism evidence="1 2">
    <name type="scientific">Lasallia pustulata</name>
    <dbReference type="NCBI Taxonomy" id="136370"/>
    <lineage>
        <taxon>Eukaryota</taxon>
        <taxon>Fungi</taxon>
        <taxon>Dikarya</taxon>
        <taxon>Ascomycota</taxon>
        <taxon>Pezizomycotina</taxon>
        <taxon>Lecanoromycetes</taxon>
        <taxon>OSLEUM clade</taxon>
        <taxon>Umbilicariomycetidae</taxon>
        <taxon>Umbilicariales</taxon>
        <taxon>Umbilicariaceae</taxon>
        <taxon>Lasallia</taxon>
    </lineage>
</organism>
<dbReference type="AlphaFoldDB" id="A0A5M8PKA6"/>
<evidence type="ECO:0000313" key="2">
    <source>
        <dbReference type="Proteomes" id="UP000324767"/>
    </source>
</evidence>
<sequence>MMLNEDKEEDIEELILGYSRGLGKTLAELTSNKPEDIRKQLDKELEATKAFNGNGQCTRHQQLNLDDWAKGEQILFVKEYCKRNIKHFIKGLPAKIIDRPPLQQVSKATQSEKASKLFYNECSFTPGAYHKDLHTSDIKSEDGFTTEMEVVYNIFEDNSHWPSKIYGPNIFYKKCKFTLDQDYRTLQTKDMHKDLGFDSKSKVLWDIYKDQSVTLLIVFNIDNKAV</sequence>
<accession>A0A5M8PKA6</accession>
<proteinExistence type="predicted"/>
<evidence type="ECO:0000313" key="1">
    <source>
        <dbReference type="EMBL" id="KAA6409365.1"/>
    </source>
</evidence>
<dbReference type="EMBL" id="VXIT01000011">
    <property type="protein sequence ID" value="KAA6409365.1"/>
    <property type="molecule type" value="Genomic_DNA"/>
</dbReference>
<name>A0A5M8PKA6_9LECA</name>